<name>A0A7W3Y8V0_9LACO</name>
<keyword evidence="2" id="KW-1185">Reference proteome</keyword>
<evidence type="ECO:0000313" key="2">
    <source>
        <dbReference type="Proteomes" id="UP000518316"/>
    </source>
</evidence>
<dbReference type="EMBL" id="JACIVC010000061">
    <property type="protein sequence ID" value="MBB1070079.1"/>
    <property type="molecule type" value="Genomic_DNA"/>
</dbReference>
<accession>A0A7W3Y8V0</accession>
<proteinExistence type="predicted"/>
<organism evidence="1 2">
    <name type="scientific">Limosilactobacillus albertensis</name>
    <dbReference type="NCBI Taxonomy" id="2759752"/>
    <lineage>
        <taxon>Bacteria</taxon>
        <taxon>Bacillati</taxon>
        <taxon>Bacillota</taxon>
        <taxon>Bacilli</taxon>
        <taxon>Lactobacillales</taxon>
        <taxon>Lactobacillaceae</taxon>
        <taxon>Limosilactobacillus</taxon>
    </lineage>
</organism>
<dbReference type="RefSeq" id="WP_182598570.1">
    <property type="nucleotide sequence ID" value="NZ_JACIVC010000061.1"/>
</dbReference>
<dbReference type="Proteomes" id="UP000518316">
    <property type="component" value="Unassembled WGS sequence"/>
</dbReference>
<dbReference type="AlphaFoldDB" id="A0A7W3Y8V0"/>
<comment type="caution">
    <text evidence="1">The sequence shown here is derived from an EMBL/GenBank/DDBJ whole genome shotgun (WGS) entry which is preliminary data.</text>
</comment>
<protein>
    <submittedName>
        <fullName evidence="1">Uncharacterized protein</fullName>
    </submittedName>
</protein>
<gene>
    <name evidence="1" type="ORF">H5S40_07935</name>
</gene>
<evidence type="ECO:0000313" key="1">
    <source>
        <dbReference type="EMBL" id="MBB1070079.1"/>
    </source>
</evidence>
<sequence length="126" mass="14664">MILSQKQIIPILDELLQTAWKKHQEYLPLEHGHLKPDQLAQFEHNCHELAIVTNDLQLLINLPTDTVYYIKWQVTILEEQLPDITLQIHPITPSSHHSITVSSQLIDLFIDYFIKTGRIPNPWLIG</sequence>
<reference evidence="1 2" key="1">
    <citation type="submission" date="2020-07" db="EMBL/GenBank/DDBJ databases">
        <title>Description of Limosilactobacillus balticus sp. nov., Limosilactobacillus agrestis sp. nov., Limosilactobacillus albertensis sp. nov., Limosilactobacillus rudii sp. nov., Limosilactobacillus fastidiosus sp. nov., five novel Limosilactobacillus species isolated from the vertebrate gastrointestinal tract, and proposal of 6 subspecies of Limosilactobacillus reuteri adapted to the gastrointestinal tract of specific vertebrate hosts.</title>
        <authorList>
            <person name="Li F."/>
            <person name="Cheng C."/>
            <person name="Zheng J."/>
            <person name="Quevedo R.M."/>
            <person name="Li J."/>
            <person name="Roos S."/>
            <person name="Gaenzle M.G."/>
            <person name="Walter J."/>
        </authorList>
    </citation>
    <scope>NUCLEOTIDE SEQUENCE [LARGE SCALE GENOMIC DNA]</scope>
    <source>
        <strain evidence="1 2">RRLNB_1_1</strain>
    </source>
</reference>